<proteinExistence type="predicted"/>
<sequence length="195" mass="22463">MAIDEETLHAILVELEETKAQNDALRKMNRAQEMDIQALKEELHASRSETRSAIDGAEELMATHLREFEHLRQRNNCLIRQCQEAQRIGTERENAYKIIENALKNRGDDLQRATERKDRLEVENLWLREQQGFSPKVHGIVKEMIVTLRRTTTLLLRNQGVDAFTDVPDPKSWDDVEHMLEAIKHALNDSGIAGS</sequence>
<comment type="caution">
    <text evidence="2">The sequence shown here is derived from an EMBL/GenBank/DDBJ whole genome shotgun (WGS) entry which is preliminary data.</text>
</comment>
<name>A0A4Y7TUF4_COPMI</name>
<protein>
    <submittedName>
        <fullName evidence="2">Uncharacterized protein</fullName>
    </submittedName>
</protein>
<reference evidence="2 3" key="1">
    <citation type="journal article" date="2019" name="Nat. Ecol. Evol.">
        <title>Megaphylogeny resolves global patterns of mushroom evolution.</title>
        <authorList>
            <person name="Varga T."/>
            <person name="Krizsan K."/>
            <person name="Foldi C."/>
            <person name="Dima B."/>
            <person name="Sanchez-Garcia M."/>
            <person name="Sanchez-Ramirez S."/>
            <person name="Szollosi G.J."/>
            <person name="Szarkandi J.G."/>
            <person name="Papp V."/>
            <person name="Albert L."/>
            <person name="Andreopoulos W."/>
            <person name="Angelini C."/>
            <person name="Antonin V."/>
            <person name="Barry K.W."/>
            <person name="Bougher N.L."/>
            <person name="Buchanan P."/>
            <person name="Buyck B."/>
            <person name="Bense V."/>
            <person name="Catcheside P."/>
            <person name="Chovatia M."/>
            <person name="Cooper J."/>
            <person name="Damon W."/>
            <person name="Desjardin D."/>
            <person name="Finy P."/>
            <person name="Geml J."/>
            <person name="Haridas S."/>
            <person name="Hughes K."/>
            <person name="Justo A."/>
            <person name="Karasinski D."/>
            <person name="Kautmanova I."/>
            <person name="Kiss B."/>
            <person name="Kocsube S."/>
            <person name="Kotiranta H."/>
            <person name="LaButti K.M."/>
            <person name="Lechner B.E."/>
            <person name="Liimatainen K."/>
            <person name="Lipzen A."/>
            <person name="Lukacs Z."/>
            <person name="Mihaltcheva S."/>
            <person name="Morgado L.N."/>
            <person name="Niskanen T."/>
            <person name="Noordeloos M.E."/>
            <person name="Ohm R.A."/>
            <person name="Ortiz-Santana B."/>
            <person name="Ovrebo C."/>
            <person name="Racz N."/>
            <person name="Riley R."/>
            <person name="Savchenko A."/>
            <person name="Shiryaev A."/>
            <person name="Soop K."/>
            <person name="Spirin V."/>
            <person name="Szebenyi C."/>
            <person name="Tomsovsky M."/>
            <person name="Tulloss R.E."/>
            <person name="Uehling J."/>
            <person name="Grigoriev I.V."/>
            <person name="Vagvolgyi C."/>
            <person name="Papp T."/>
            <person name="Martin F.M."/>
            <person name="Miettinen O."/>
            <person name="Hibbett D.S."/>
            <person name="Nagy L.G."/>
        </authorList>
    </citation>
    <scope>NUCLEOTIDE SEQUENCE [LARGE SCALE GENOMIC DNA]</scope>
    <source>
        <strain evidence="2 3">FP101781</strain>
    </source>
</reference>
<feature type="coiled-coil region" evidence="1">
    <location>
        <begin position="8"/>
        <end position="130"/>
    </location>
</feature>
<keyword evidence="1" id="KW-0175">Coiled coil</keyword>
<keyword evidence="3" id="KW-1185">Reference proteome</keyword>
<dbReference type="Proteomes" id="UP000298030">
    <property type="component" value="Unassembled WGS sequence"/>
</dbReference>
<evidence type="ECO:0000313" key="2">
    <source>
        <dbReference type="EMBL" id="TEB37806.1"/>
    </source>
</evidence>
<organism evidence="2 3">
    <name type="scientific">Coprinellus micaceus</name>
    <name type="common">Glistening ink-cap mushroom</name>
    <name type="synonym">Coprinus micaceus</name>
    <dbReference type="NCBI Taxonomy" id="71717"/>
    <lineage>
        <taxon>Eukaryota</taxon>
        <taxon>Fungi</taxon>
        <taxon>Dikarya</taxon>
        <taxon>Basidiomycota</taxon>
        <taxon>Agaricomycotina</taxon>
        <taxon>Agaricomycetes</taxon>
        <taxon>Agaricomycetidae</taxon>
        <taxon>Agaricales</taxon>
        <taxon>Agaricineae</taxon>
        <taxon>Psathyrellaceae</taxon>
        <taxon>Coprinellus</taxon>
    </lineage>
</organism>
<gene>
    <name evidence="2" type="ORF">FA13DRAFT_1785700</name>
</gene>
<accession>A0A4Y7TUF4</accession>
<evidence type="ECO:0000313" key="3">
    <source>
        <dbReference type="Proteomes" id="UP000298030"/>
    </source>
</evidence>
<evidence type="ECO:0000256" key="1">
    <source>
        <dbReference type="SAM" id="Coils"/>
    </source>
</evidence>
<dbReference type="EMBL" id="QPFP01000003">
    <property type="protein sequence ID" value="TEB37806.1"/>
    <property type="molecule type" value="Genomic_DNA"/>
</dbReference>
<dbReference type="AlphaFoldDB" id="A0A4Y7TUF4"/>